<dbReference type="SUPFAM" id="SSF53067">
    <property type="entry name" value="Actin-like ATPase domain"/>
    <property type="match status" value="1"/>
</dbReference>
<proteinExistence type="predicted"/>
<accession>A0AAU8GZ83</accession>
<dbReference type="RefSeq" id="WP_353684115.1">
    <property type="nucleotide sequence ID" value="NZ_CP144373.1"/>
</dbReference>
<gene>
    <name evidence="1" type="primary">pilM</name>
    <name evidence="1" type="ORF">V4D30_09600</name>
</gene>
<protein>
    <submittedName>
        <fullName evidence="1">Pilus assembly protein PilM</fullName>
    </submittedName>
</protein>
<organism evidence="1">
    <name type="scientific">Thermodesulfovibrio autotrophicus</name>
    <dbReference type="NCBI Taxonomy" id="3118333"/>
    <lineage>
        <taxon>Bacteria</taxon>
        <taxon>Pseudomonadati</taxon>
        <taxon>Nitrospirota</taxon>
        <taxon>Thermodesulfovibrionia</taxon>
        <taxon>Thermodesulfovibrionales</taxon>
        <taxon>Thermodesulfovibrionaceae</taxon>
        <taxon>Thermodesulfovibrio</taxon>
    </lineage>
</organism>
<dbReference type="PANTHER" id="PTHR32432:SF3">
    <property type="entry name" value="ETHANOLAMINE UTILIZATION PROTEIN EUTJ"/>
    <property type="match status" value="1"/>
</dbReference>
<dbReference type="CDD" id="cd24049">
    <property type="entry name" value="ASKHA_NBD_PilM"/>
    <property type="match status" value="1"/>
</dbReference>
<sequence>MMLGIEIETSSVRVAYIGKKYELTEWESFELPEGAISSEGIVDADSVVKTLIKIPSKFNMKNPKAAFAVSGPAYTAVRIIQVPFIDKDEIILNLPMELDKYIPFNVKEVYHDFHIVETVKDKNLTELIVAVANKQIVNEYVNVFEKAGITPQVVDIGSLALYNIYELNYRENDTNLIVNVGESVINFIIARDNKPLYVRDSIITVKININEAKEEEIRNFADDVSAEIYRQIEYFKSFLTERPVKKIYLTGYPVISPIFISSIEERLDQEILILNPFRKIKINKKIASKMHKYSHIAAISIGLSLRGTEKIK</sequence>
<dbReference type="AlphaFoldDB" id="A0AAU8GZ83"/>
<dbReference type="Pfam" id="PF11104">
    <property type="entry name" value="PilM_2"/>
    <property type="match status" value="2"/>
</dbReference>
<name>A0AAU8GZ83_9BACT</name>
<dbReference type="PANTHER" id="PTHR32432">
    <property type="entry name" value="CELL DIVISION PROTEIN FTSA-RELATED"/>
    <property type="match status" value="1"/>
</dbReference>
<dbReference type="EMBL" id="CP144373">
    <property type="protein sequence ID" value="XCH46587.1"/>
    <property type="molecule type" value="Genomic_DNA"/>
</dbReference>
<dbReference type="Gene3D" id="3.30.420.40">
    <property type="match status" value="1"/>
</dbReference>
<evidence type="ECO:0000313" key="1">
    <source>
        <dbReference type="EMBL" id="XCH46587.1"/>
    </source>
</evidence>
<reference evidence="1" key="1">
    <citation type="submission" date="2024-01" db="EMBL/GenBank/DDBJ databases">
        <title>The first autotrophic representatives of the genus Thermodesulfovibrio.</title>
        <authorList>
            <person name="Maltseva A.I."/>
            <person name="Elcheninov A.G."/>
            <person name="Kublanov I.V."/>
            <person name="Lebedinsky A.V."/>
            <person name="Frolov E.N."/>
        </authorList>
    </citation>
    <scope>NUCLEOTIDE SEQUENCE</scope>
    <source>
        <strain evidence="1">3907-1M</strain>
    </source>
</reference>
<dbReference type="InterPro" id="IPR050696">
    <property type="entry name" value="FtsA/MreB"/>
</dbReference>
<dbReference type="InterPro" id="IPR005883">
    <property type="entry name" value="PilM"/>
</dbReference>
<dbReference type="KEGG" id="taut:V4D30_09600"/>
<dbReference type="PIRSF" id="PIRSF019169">
    <property type="entry name" value="PilM"/>
    <property type="match status" value="1"/>
</dbReference>
<dbReference type="InterPro" id="IPR043129">
    <property type="entry name" value="ATPase_NBD"/>
</dbReference>